<feature type="compositionally biased region" description="Polar residues" evidence="4">
    <location>
        <begin position="1"/>
        <end position="13"/>
    </location>
</feature>
<feature type="region of interest" description="Disordered" evidence="4">
    <location>
        <begin position="299"/>
        <end position="321"/>
    </location>
</feature>
<dbReference type="Pfam" id="PF08744">
    <property type="entry name" value="NOZZLE"/>
    <property type="match status" value="1"/>
</dbReference>
<evidence type="ECO:0000313" key="6">
    <source>
        <dbReference type="Proteomes" id="UP000655225"/>
    </source>
</evidence>
<reference evidence="5 6" key="1">
    <citation type="submission" date="2020-04" db="EMBL/GenBank/DDBJ databases">
        <title>Plant Genome Project.</title>
        <authorList>
            <person name="Zhang R.-G."/>
        </authorList>
    </citation>
    <scope>NUCLEOTIDE SEQUENCE [LARGE SCALE GENOMIC DNA]</scope>
    <source>
        <strain evidence="5">YNK0</strain>
        <tissue evidence="5">Leaf</tissue>
    </source>
</reference>
<keyword evidence="1" id="KW-0678">Repressor</keyword>
<dbReference type="OMA" id="MASEHNM"/>
<sequence length="336" mass="36997">MATSLLPWNSSNEKTCRVGGEGELEHKIMEEQETRSETSVKQRGRKNGKSNGSSQKKQPQRGLGVAQLERLRLQERWKKITEIDQIPSQNPYHQFQFPFIDQPNGVSVPTIARFGPANYGGLNDAQSSSQQALGFHPYRLGNSGFNSSGRASGMRAILPDQFHTDRYRIAAQETRFQSENLFETEKELTSIQKMHCLSDQCEICVKKKRINAENLGYNGGRGKYSGTMQIDGCDFLALNLGRNRTIDGESRDFGVRGASHAGYPGPNVDEEVEVVAIHRKGNSVGGNVLMEYEFIPGSSNKESSSPAEASAGPVFSEASPPTTATNFIDLSLKLSC</sequence>
<gene>
    <name evidence="5" type="ORF">HHK36_002014</name>
</gene>
<evidence type="ECO:0000313" key="5">
    <source>
        <dbReference type="EMBL" id="KAF8414016.1"/>
    </source>
</evidence>
<accession>A0A835DS37</accession>
<keyword evidence="2" id="KW-0805">Transcription regulation</keyword>
<name>A0A835DS37_TETSI</name>
<dbReference type="PANTHER" id="PTHR33388:SF2">
    <property type="entry name" value="PROTEIN SPOROCYTELESS"/>
    <property type="match status" value="1"/>
</dbReference>
<proteinExistence type="predicted"/>
<evidence type="ECO:0000256" key="3">
    <source>
        <dbReference type="ARBA" id="ARBA00023163"/>
    </source>
</evidence>
<dbReference type="InterPro" id="IPR040356">
    <property type="entry name" value="SPEAR"/>
</dbReference>
<evidence type="ECO:0000256" key="4">
    <source>
        <dbReference type="SAM" id="MobiDB-lite"/>
    </source>
</evidence>
<keyword evidence="6" id="KW-1185">Reference proteome</keyword>
<feature type="compositionally biased region" description="Basic and acidic residues" evidence="4">
    <location>
        <begin position="23"/>
        <end position="40"/>
    </location>
</feature>
<dbReference type="AlphaFoldDB" id="A0A835DS37"/>
<protein>
    <submittedName>
        <fullName evidence="5">Uncharacterized protein</fullName>
    </submittedName>
</protein>
<feature type="region of interest" description="Disordered" evidence="4">
    <location>
        <begin position="1"/>
        <end position="67"/>
    </location>
</feature>
<dbReference type="Proteomes" id="UP000655225">
    <property type="component" value="Unassembled WGS sequence"/>
</dbReference>
<organism evidence="5 6">
    <name type="scientific">Tetracentron sinense</name>
    <name type="common">Spur-leaf</name>
    <dbReference type="NCBI Taxonomy" id="13715"/>
    <lineage>
        <taxon>Eukaryota</taxon>
        <taxon>Viridiplantae</taxon>
        <taxon>Streptophyta</taxon>
        <taxon>Embryophyta</taxon>
        <taxon>Tracheophyta</taxon>
        <taxon>Spermatophyta</taxon>
        <taxon>Magnoliopsida</taxon>
        <taxon>Trochodendrales</taxon>
        <taxon>Trochodendraceae</taxon>
        <taxon>Tetracentron</taxon>
    </lineage>
</organism>
<feature type="compositionally biased region" description="Low complexity" evidence="4">
    <location>
        <begin position="299"/>
        <end position="313"/>
    </location>
</feature>
<comment type="caution">
    <text evidence="5">The sequence shown here is derived from an EMBL/GenBank/DDBJ whole genome shotgun (WGS) entry which is preliminary data.</text>
</comment>
<evidence type="ECO:0000256" key="2">
    <source>
        <dbReference type="ARBA" id="ARBA00023015"/>
    </source>
</evidence>
<dbReference type="PANTHER" id="PTHR33388">
    <property type="entry name" value="OS01G0212500 PROTEIN"/>
    <property type="match status" value="1"/>
</dbReference>
<dbReference type="GO" id="GO:0003700">
    <property type="term" value="F:DNA-binding transcription factor activity"/>
    <property type="evidence" value="ECO:0007669"/>
    <property type="project" value="InterPro"/>
</dbReference>
<dbReference type="InterPro" id="IPR014855">
    <property type="entry name" value="NOZZLE"/>
</dbReference>
<dbReference type="EMBL" id="JABCRI010000001">
    <property type="protein sequence ID" value="KAF8414016.1"/>
    <property type="molecule type" value="Genomic_DNA"/>
</dbReference>
<evidence type="ECO:0000256" key="1">
    <source>
        <dbReference type="ARBA" id="ARBA00022491"/>
    </source>
</evidence>
<dbReference type="OrthoDB" id="1917522at2759"/>
<keyword evidence="3" id="KW-0804">Transcription</keyword>